<name>A0A9D4BUV1_DREPO</name>
<evidence type="ECO:0000313" key="2">
    <source>
        <dbReference type="EMBL" id="KAH3710585.1"/>
    </source>
</evidence>
<keyword evidence="1" id="KW-0812">Transmembrane</keyword>
<protein>
    <submittedName>
        <fullName evidence="2">Uncharacterized protein</fullName>
    </submittedName>
</protein>
<evidence type="ECO:0000256" key="1">
    <source>
        <dbReference type="SAM" id="Phobius"/>
    </source>
</evidence>
<proteinExistence type="predicted"/>
<gene>
    <name evidence="2" type="ORF">DPMN_070072</name>
</gene>
<feature type="transmembrane region" description="Helical" evidence="1">
    <location>
        <begin position="39"/>
        <end position="57"/>
    </location>
</feature>
<dbReference type="Proteomes" id="UP000828390">
    <property type="component" value="Unassembled WGS sequence"/>
</dbReference>
<evidence type="ECO:0000313" key="3">
    <source>
        <dbReference type="Proteomes" id="UP000828390"/>
    </source>
</evidence>
<dbReference type="AlphaFoldDB" id="A0A9D4BUV1"/>
<keyword evidence="1" id="KW-0472">Membrane</keyword>
<reference evidence="2" key="2">
    <citation type="submission" date="2020-11" db="EMBL/GenBank/DDBJ databases">
        <authorList>
            <person name="McCartney M.A."/>
            <person name="Auch B."/>
            <person name="Kono T."/>
            <person name="Mallez S."/>
            <person name="Becker A."/>
            <person name="Gohl D.M."/>
            <person name="Silverstein K.A.T."/>
            <person name="Koren S."/>
            <person name="Bechman K.B."/>
            <person name="Herman A."/>
            <person name="Abrahante J.E."/>
            <person name="Garbe J."/>
        </authorList>
    </citation>
    <scope>NUCLEOTIDE SEQUENCE</scope>
    <source>
        <strain evidence="2">Duluth1</strain>
        <tissue evidence="2">Whole animal</tissue>
    </source>
</reference>
<reference evidence="2" key="1">
    <citation type="journal article" date="2019" name="bioRxiv">
        <title>The Genome of the Zebra Mussel, Dreissena polymorpha: A Resource for Invasive Species Research.</title>
        <authorList>
            <person name="McCartney M.A."/>
            <person name="Auch B."/>
            <person name="Kono T."/>
            <person name="Mallez S."/>
            <person name="Zhang Y."/>
            <person name="Obille A."/>
            <person name="Becker A."/>
            <person name="Abrahante J.E."/>
            <person name="Garbe J."/>
            <person name="Badalamenti J.P."/>
            <person name="Herman A."/>
            <person name="Mangelson H."/>
            <person name="Liachko I."/>
            <person name="Sullivan S."/>
            <person name="Sone E.D."/>
            <person name="Koren S."/>
            <person name="Silverstein K.A.T."/>
            <person name="Beckman K.B."/>
            <person name="Gohl D.M."/>
        </authorList>
    </citation>
    <scope>NUCLEOTIDE SEQUENCE</scope>
    <source>
        <strain evidence="2">Duluth1</strain>
        <tissue evidence="2">Whole animal</tissue>
    </source>
</reference>
<keyword evidence="3" id="KW-1185">Reference proteome</keyword>
<feature type="transmembrane region" description="Helical" evidence="1">
    <location>
        <begin position="84"/>
        <end position="101"/>
    </location>
</feature>
<sequence>MTNVKVFFSDGQTDILTDGQFNCYMPPYRGHKKHLQSGALYFTFTNPLIGILMSAPISRGHFQAVGLTCLDWKNASAGNASLKLVTWVGFVLTNFTSLIAWKA</sequence>
<keyword evidence="1" id="KW-1133">Transmembrane helix</keyword>
<comment type="caution">
    <text evidence="2">The sequence shown here is derived from an EMBL/GenBank/DDBJ whole genome shotgun (WGS) entry which is preliminary data.</text>
</comment>
<dbReference type="EMBL" id="JAIWYP010000014">
    <property type="protein sequence ID" value="KAH3710585.1"/>
    <property type="molecule type" value="Genomic_DNA"/>
</dbReference>
<organism evidence="2 3">
    <name type="scientific">Dreissena polymorpha</name>
    <name type="common">Zebra mussel</name>
    <name type="synonym">Mytilus polymorpha</name>
    <dbReference type="NCBI Taxonomy" id="45954"/>
    <lineage>
        <taxon>Eukaryota</taxon>
        <taxon>Metazoa</taxon>
        <taxon>Spiralia</taxon>
        <taxon>Lophotrochozoa</taxon>
        <taxon>Mollusca</taxon>
        <taxon>Bivalvia</taxon>
        <taxon>Autobranchia</taxon>
        <taxon>Heteroconchia</taxon>
        <taxon>Euheterodonta</taxon>
        <taxon>Imparidentia</taxon>
        <taxon>Neoheterodontei</taxon>
        <taxon>Myida</taxon>
        <taxon>Dreissenoidea</taxon>
        <taxon>Dreissenidae</taxon>
        <taxon>Dreissena</taxon>
    </lineage>
</organism>
<accession>A0A9D4BUV1</accession>